<protein>
    <recommendedName>
        <fullName evidence="1">VOC domain-containing protein</fullName>
    </recommendedName>
</protein>
<dbReference type="SUPFAM" id="SSF54593">
    <property type="entry name" value="Glyoxalase/Bleomycin resistance protein/Dihydroxybiphenyl dioxygenase"/>
    <property type="match status" value="1"/>
</dbReference>
<dbReference type="Gene3D" id="3.10.180.10">
    <property type="entry name" value="2,3-Dihydroxybiphenyl 1,2-Dioxygenase, domain 1"/>
    <property type="match status" value="1"/>
</dbReference>
<evidence type="ECO:0000313" key="2">
    <source>
        <dbReference type="EMBL" id="RAK62811.1"/>
    </source>
</evidence>
<reference evidence="2 3" key="1">
    <citation type="submission" date="2018-05" db="EMBL/GenBank/DDBJ databases">
        <authorList>
            <person name="Lanie J.A."/>
            <person name="Ng W.-L."/>
            <person name="Kazmierczak K.M."/>
            <person name="Andrzejewski T.M."/>
            <person name="Davidsen T.M."/>
            <person name="Wayne K.J."/>
            <person name="Tettelin H."/>
            <person name="Glass J.I."/>
            <person name="Rusch D."/>
            <person name="Podicherti R."/>
            <person name="Tsui H.-C.T."/>
            <person name="Winkler M.E."/>
        </authorList>
    </citation>
    <scope>NUCLEOTIDE SEQUENCE [LARGE SCALE GENOMIC DNA]</scope>
    <source>
        <strain evidence="2 3">BUT-10</strain>
    </source>
</reference>
<evidence type="ECO:0000259" key="1">
    <source>
        <dbReference type="PROSITE" id="PS51819"/>
    </source>
</evidence>
<accession>A0A328B8R8</accession>
<proteinExistence type="predicted"/>
<dbReference type="OrthoDB" id="7054074at2"/>
<dbReference type="InterPro" id="IPR025870">
    <property type="entry name" value="Glyoxalase-like_dom"/>
</dbReference>
<dbReference type="RefSeq" id="WP_111277758.1">
    <property type="nucleotide sequence ID" value="NZ_QFYS01000010.1"/>
</dbReference>
<feature type="domain" description="VOC" evidence="1">
    <location>
        <begin position="2"/>
        <end position="129"/>
    </location>
</feature>
<dbReference type="AlphaFoldDB" id="A0A328B8R8"/>
<name>A0A328B8R8_9CAUL</name>
<dbReference type="InterPro" id="IPR029068">
    <property type="entry name" value="Glyas_Bleomycin-R_OHBP_Dase"/>
</dbReference>
<evidence type="ECO:0000313" key="3">
    <source>
        <dbReference type="Proteomes" id="UP000249524"/>
    </source>
</evidence>
<comment type="caution">
    <text evidence="2">The sequence shown here is derived from an EMBL/GenBank/DDBJ whole genome shotgun (WGS) entry which is preliminary data.</text>
</comment>
<organism evidence="2 3">
    <name type="scientific">Phenylobacterium kunshanense</name>
    <dbReference type="NCBI Taxonomy" id="1445034"/>
    <lineage>
        <taxon>Bacteria</taxon>
        <taxon>Pseudomonadati</taxon>
        <taxon>Pseudomonadota</taxon>
        <taxon>Alphaproteobacteria</taxon>
        <taxon>Caulobacterales</taxon>
        <taxon>Caulobacteraceae</taxon>
        <taxon>Phenylobacterium</taxon>
    </lineage>
</organism>
<keyword evidence="3" id="KW-1185">Reference proteome</keyword>
<sequence>MRLRQIALVGADLDAAKSEIVDVLGLGPAYADPGVGKYGLANQVWPIGDTFLEVVSPKQAGTTAGRLLEKRGGDGGYMVILQVDDLEAARARLAAERVRVVDQFDGDGVHFTHLHPKDVGGAILSIDAMVPKARWQWGGPDWEKNVRTEVSTAIVGGELQGEDPDAMSSRWAAVLGMPREAAVSGWRIALDGGELRFVAAKDGRGDGLGCFDVAVRDPEAVRERAKSRGAVDADGEVVLCGTRVRLVKA</sequence>
<gene>
    <name evidence="2" type="ORF">DJ019_18320</name>
</gene>
<dbReference type="Pfam" id="PF13468">
    <property type="entry name" value="Glyoxalase_3"/>
    <property type="match status" value="1"/>
</dbReference>
<dbReference type="InterPro" id="IPR037523">
    <property type="entry name" value="VOC_core"/>
</dbReference>
<dbReference type="PROSITE" id="PS51819">
    <property type="entry name" value="VOC"/>
    <property type="match status" value="1"/>
</dbReference>
<dbReference type="EMBL" id="QFYS01000010">
    <property type="protein sequence ID" value="RAK62811.1"/>
    <property type="molecule type" value="Genomic_DNA"/>
</dbReference>
<dbReference type="Proteomes" id="UP000249524">
    <property type="component" value="Unassembled WGS sequence"/>
</dbReference>